<keyword evidence="1" id="KW-0812">Transmembrane</keyword>
<proteinExistence type="predicted"/>
<dbReference type="EMBL" id="JACHKZ010000006">
    <property type="protein sequence ID" value="MBB6577400.1"/>
    <property type="molecule type" value="Genomic_DNA"/>
</dbReference>
<sequence>MATPQQLLAEGLTDAVGFLAGALAGWGISHLLGWPLFEEGYSAGSIAAIALVGLGGGAGLQLARRWRKSR</sequence>
<dbReference type="Proteomes" id="UP000562492">
    <property type="component" value="Unassembled WGS sequence"/>
</dbReference>
<gene>
    <name evidence="2" type="ORF">HNP33_001455</name>
</gene>
<organism evidence="2 3">
    <name type="scientific">Comamonas odontotermitis</name>
    <dbReference type="NCBI Taxonomy" id="379895"/>
    <lineage>
        <taxon>Bacteria</taxon>
        <taxon>Pseudomonadati</taxon>
        <taxon>Pseudomonadota</taxon>
        <taxon>Betaproteobacteria</taxon>
        <taxon>Burkholderiales</taxon>
        <taxon>Comamonadaceae</taxon>
        <taxon>Comamonas</taxon>
    </lineage>
</organism>
<reference evidence="2 3" key="1">
    <citation type="submission" date="2020-08" db="EMBL/GenBank/DDBJ databases">
        <title>Functional genomics of gut bacteria from endangered species of beetles.</title>
        <authorList>
            <person name="Carlos-Shanley C."/>
        </authorList>
    </citation>
    <scope>NUCLEOTIDE SEQUENCE [LARGE SCALE GENOMIC DNA]</scope>
    <source>
        <strain evidence="2 3">S00124</strain>
    </source>
</reference>
<name>A0ABR6RE13_9BURK</name>
<keyword evidence="1" id="KW-1133">Transmembrane helix</keyword>
<feature type="transmembrane region" description="Helical" evidence="1">
    <location>
        <begin position="12"/>
        <end position="37"/>
    </location>
</feature>
<accession>A0ABR6RE13</accession>
<evidence type="ECO:0000256" key="1">
    <source>
        <dbReference type="SAM" id="Phobius"/>
    </source>
</evidence>
<evidence type="ECO:0008006" key="4">
    <source>
        <dbReference type="Google" id="ProtNLM"/>
    </source>
</evidence>
<protein>
    <recommendedName>
        <fullName evidence="4">GlsB/YeaQ/YmgE family stress response membrane protein</fullName>
    </recommendedName>
</protein>
<keyword evidence="1" id="KW-0472">Membrane</keyword>
<feature type="transmembrane region" description="Helical" evidence="1">
    <location>
        <begin position="43"/>
        <end position="63"/>
    </location>
</feature>
<evidence type="ECO:0000313" key="2">
    <source>
        <dbReference type="EMBL" id="MBB6577400.1"/>
    </source>
</evidence>
<keyword evidence="3" id="KW-1185">Reference proteome</keyword>
<comment type="caution">
    <text evidence="2">The sequence shown here is derived from an EMBL/GenBank/DDBJ whole genome shotgun (WGS) entry which is preliminary data.</text>
</comment>
<evidence type="ECO:0000313" key="3">
    <source>
        <dbReference type="Proteomes" id="UP000562492"/>
    </source>
</evidence>
<dbReference type="RefSeq" id="WP_184706497.1">
    <property type="nucleotide sequence ID" value="NZ_JACHKZ010000006.1"/>
</dbReference>